<evidence type="ECO:0000256" key="2">
    <source>
        <dbReference type="ARBA" id="ARBA00023015"/>
    </source>
</evidence>
<dbReference type="PANTHER" id="PTHR31221:SF289">
    <property type="entry name" value="WRKY TRANSCRIPTION FACTOR 68"/>
    <property type="match status" value="1"/>
</dbReference>
<reference evidence="9 10" key="1">
    <citation type="journal article" date="2014" name="Science">
        <title>Plant genetics. Early allopolyploid evolution in the post-Neolithic Brassica napus oilseed genome.</title>
        <authorList>
            <person name="Chalhoub B."/>
            <person name="Denoeud F."/>
            <person name="Liu S."/>
            <person name="Parkin I.A."/>
            <person name="Tang H."/>
            <person name="Wang X."/>
            <person name="Chiquet J."/>
            <person name="Belcram H."/>
            <person name="Tong C."/>
            <person name="Samans B."/>
            <person name="Correa M."/>
            <person name="Da Silva C."/>
            <person name="Just J."/>
            <person name="Falentin C."/>
            <person name="Koh C.S."/>
            <person name="Le Clainche I."/>
            <person name="Bernard M."/>
            <person name="Bento P."/>
            <person name="Noel B."/>
            <person name="Labadie K."/>
            <person name="Alberti A."/>
            <person name="Charles M."/>
            <person name="Arnaud D."/>
            <person name="Guo H."/>
            <person name="Daviaud C."/>
            <person name="Alamery S."/>
            <person name="Jabbari K."/>
            <person name="Zhao M."/>
            <person name="Edger P.P."/>
            <person name="Chelaifa H."/>
            <person name="Tack D."/>
            <person name="Lassalle G."/>
            <person name="Mestiri I."/>
            <person name="Schnel N."/>
            <person name="Le Paslier M.C."/>
            <person name="Fan G."/>
            <person name="Renault V."/>
            <person name="Bayer P.E."/>
            <person name="Golicz A.A."/>
            <person name="Manoli S."/>
            <person name="Lee T.H."/>
            <person name="Thi V.H."/>
            <person name="Chalabi S."/>
            <person name="Hu Q."/>
            <person name="Fan C."/>
            <person name="Tollenaere R."/>
            <person name="Lu Y."/>
            <person name="Battail C."/>
            <person name="Shen J."/>
            <person name="Sidebottom C.H."/>
            <person name="Wang X."/>
            <person name="Canaguier A."/>
            <person name="Chauveau A."/>
            <person name="Berard A."/>
            <person name="Deniot G."/>
            <person name="Guan M."/>
            <person name="Liu Z."/>
            <person name="Sun F."/>
            <person name="Lim Y.P."/>
            <person name="Lyons E."/>
            <person name="Town C.D."/>
            <person name="Bancroft I."/>
            <person name="Wang X."/>
            <person name="Meng J."/>
            <person name="Ma J."/>
            <person name="Pires J.C."/>
            <person name="King G.J."/>
            <person name="Brunel D."/>
            <person name="Delourme R."/>
            <person name="Renard M."/>
            <person name="Aury J.M."/>
            <person name="Adams K.L."/>
            <person name="Batley J."/>
            <person name="Snowdon R.J."/>
            <person name="Tost J."/>
            <person name="Edwards D."/>
            <person name="Zhou Y."/>
            <person name="Hua W."/>
            <person name="Sharpe A.G."/>
            <person name="Paterson A.H."/>
            <person name="Guan C."/>
            <person name="Wincker P."/>
        </authorList>
    </citation>
    <scope>NUCLEOTIDE SEQUENCE [LARGE SCALE GENOMIC DNA]</scope>
    <source>
        <strain evidence="10">cv. Darmor-bzh</strain>
    </source>
</reference>
<dbReference type="PaxDb" id="3708-A0A078FDM0"/>
<evidence type="ECO:0000313" key="9">
    <source>
        <dbReference type="EMBL" id="CDY11416.1"/>
    </source>
</evidence>
<dbReference type="GO" id="GO:0005634">
    <property type="term" value="C:nucleus"/>
    <property type="evidence" value="ECO:0000318"/>
    <property type="project" value="GO_Central"/>
</dbReference>
<name>A0A078FDM0_BRANA</name>
<dbReference type="Pfam" id="PF03106">
    <property type="entry name" value="WRKY"/>
    <property type="match status" value="1"/>
</dbReference>
<keyword evidence="5" id="KW-0539">Nucleus</keyword>
<evidence type="ECO:0000313" key="8">
    <source>
        <dbReference type="EMBL" id="CAF2049142.1"/>
    </source>
</evidence>
<evidence type="ECO:0000256" key="5">
    <source>
        <dbReference type="ARBA" id="ARBA00023242"/>
    </source>
</evidence>
<proteinExistence type="predicted"/>
<reference evidence="9" key="2">
    <citation type="submission" date="2014-06" db="EMBL/GenBank/DDBJ databases">
        <authorList>
            <person name="Genoscope - CEA"/>
        </authorList>
    </citation>
    <scope>NUCLEOTIDE SEQUENCE</scope>
</reference>
<dbReference type="SMR" id="A0A078FDM0"/>
<sequence>MEKTGAGMTFSDLGQRRADPSSLSDSSWERYPVGFMELLGVHHQDSSRYALTHMPPMQLTATPNPSSSISYALCEAVTGEESNRYYQKLENDDEEQKHKRNKRFKSTRSSEQTKMKAPRVSFITKSQVNNLDDGYKWRKYGQKPVRNSPFPRSYYRCTISCCNVKKRVERSFTDQSSVITTYEGQHTHPRPLILSRQGSFGSDGSASEAYFDLTPTLPPQLHQLFDYNNHHQQQNQELSPFGTEYLSRQEKEFNHDGGDHYHVIKPRRTQDLLDGAGLVKDNGLLQDVVPAHIINEEY</sequence>
<dbReference type="SUPFAM" id="SSF118290">
    <property type="entry name" value="WRKY DNA-binding domain"/>
    <property type="match status" value="1"/>
</dbReference>
<comment type="subcellular location">
    <subcellularLocation>
        <location evidence="1">Nucleus</location>
    </subcellularLocation>
</comment>
<reference evidence="8" key="3">
    <citation type="submission" date="2021-01" db="EMBL/GenBank/DDBJ databases">
        <authorList>
            <consortium name="Genoscope - CEA"/>
            <person name="William W."/>
        </authorList>
    </citation>
    <scope>NUCLEOTIDE SEQUENCE</scope>
</reference>
<feature type="region of interest" description="Disordered" evidence="6">
    <location>
        <begin position="1"/>
        <end position="26"/>
    </location>
</feature>
<keyword evidence="3" id="KW-0238">DNA-binding</keyword>
<dbReference type="Gene3D" id="2.20.25.80">
    <property type="entry name" value="WRKY domain"/>
    <property type="match status" value="1"/>
</dbReference>
<dbReference type="PROSITE" id="PS50811">
    <property type="entry name" value="WRKY"/>
    <property type="match status" value="1"/>
</dbReference>
<evidence type="ECO:0000259" key="7">
    <source>
        <dbReference type="PROSITE" id="PS50811"/>
    </source>
</evidence>
<dbReference type="GO" id="GO:0000976">
    <property type="term" value="F:transcription cis-regulatory region binding"/>
    <property type="evidence" value="ECO:0000318"/>
    <property type="project" value="GO_Central"/>
</dbReference>
<dbReference type="FunFam" id="2.20.25.80:FF:000003">
    <property type="entry name" value="WRKY transcription factor 57"/>
    <property type="match status" value="1"/>
</dbReference>
<evidence type="ECO:0000256" key="6">
    <source>
        <dbReference type="SAM" id="MobiDB-lite"/>
    </source>
</evidence>
<accession>A0A078FDM0</accession>
<evidence type="ECO:0000256" key="4">
    <source>
        <dbReference type="ARBA" id="ARBA00023163"/>
    </source>
</evidence>
<dbReference type="EMBL" id="HG994363">
    <property type="protein sequence ID" value="CAF2049142.1"/>
    <property type="molecule type" value="Genomic_DNA"/>
</dbReference>
<dbReference type="KEGG" id="bna:106363662"/>
<keyword evidence="4" id="KW-0804">Transcription</keyword>
<dbReference type="Proteomes" id="UP000028999">
    <property type="component" value="Unassembled WGS sequence"/>
</dbReference>
<keyword evidence="10" id="KW-1185">Reference proteome</keyword>
<dbReference type="SMART" id="SM00774">
    <property type="entry name" value="WRKY"/>
    <property type="match status" value="1"/>
</dbReference>
<dbReference type="InterPro" id="IPR036576">
    <property type="entry name" value="WRKY_dom_sf"/>
</dbReference>
<dbReference type="EMBL" id="LK032011">
    <property type="protein sequence ID" value="CDY11416.1"/>
    <property type="molecule type" value="Genomic_DNA"/>
</dbReference>
<dbReference type="InterPro" id="IPR003657">
    <property type="entry name" value="WRKY_dom"/>
</dbReference>
<keyword evidence="2" id="KW-0805">Transcription regulation</keyword>
<dbReference type="OMA" id="WCDVKKR"/>
<protein>
    <submittedName>
        <fullName evidence="8">(rape) hypothetical protein</fullName>
    </submittedName>
    <submittedName>
        <fullName evidence="9">BnaA09g39820D protein</fullName>
    </submittedName>
</protein>
<dbReference type="Gramene" id="CDY11416">
    <property type="protein sequence ID" value="CDY11416"/>
    <property type="gene ID" value="GSBRNA2T00049481001"/>
</dbReference>
<evidence type="ECO:0000256" key="3">
    <source>
        <dbReference type="ARBA" id="ARBA00023125"/>
    </source>
</evidence>
<dbReference type="InterPro" id="IPR044810">
    <property type="entry name" value="WRKY_plant"/>
</dbReference>
<dbReference type="Proteomes" id="UP001295469">
    <property type="component" value="Chromosome A09"/>
</dbReference>
<dbReference type="GO" id="GO:0003700">
    <property type="term" value="F:DNA-binding transcription factor activity"/>
    <property type="evidence" value="ECO:0000318"/>
    <property type="project" value="GO_Central"/>
</dbReference>
<dbReference type="PANTHER" id="PTHR31221">
    <property type="entry name" value="WRKY TRANSCRIPTION FACTOR PROTEIN 1-RELATED"/>
    <property type="match status" value="1"/>
</dbReference>
<gene>
    <name evidence="9" type="primary">BnaA09g39820D</name>
    <name evidence="8" type="ORF">DARMORV10_A09P54340.1</name>
    <name evidence="9" type="ORF">GSBRNA2T00049481001</name>
</gene>
<dbReference type="AlphaFoldDB" id="A0A078FDM0"/>
<feature type="domain" description="WRKY" evidence="7">
    <location>
        <begin position="126"/>
        <end position="191"/>
    </location>
</feature>
<dbReference type="OrthoDB" id="1927637at2759"/>
<organism evidence="9 10">
    <name type="scientific">Brassica napus</name>
    <name type="common">Rape</name>
    <dbReference type="NCBI Taxonomy" id="3708"/>
    <lineage>
        <taxon>Eukaryota</taxon>
        <taxon>Viridiplantae</taxon>
        <taxon>Streptophyta</taxon>
        <taxon>Embryophyta</taxon>
        <taxon>Tracheophyta</taxon>
        <taxon>Spermatophyta</taxon>
        <taxon>Magnoliopsida</taxon>
        <taxon>eudicotyledons</taxon>
        <taxon>Gunneridae</taxon>
        <taxon>Pentapetalae</taxon>
        <taxon>rosids</taxon>
        <taxon>malvids</taxon>
        <taxon>Brassicales</taxon>
        <taxon>Brassicaceae</taxon>
        <taxon>Brassiceae</taxon>
        <taxon>Brassica</taxon>
    </lineage>
</organism>
<evidence type="ECO:0000256" key="1">
    <source>
        <dbReference type="ARBA" id="ARBA00004123"/>
    </source>
</evidence>
<dbReference type="GO" id="GO:0006355">
    <property type="term" value="P:regulation of DNA-templated transcription"/>
    <property type="evidence" value="ECO:0000318"/>
    <property type="project" value="GO_Central"/>
</dbReference>
<evidence type="ECO:0000313" key="10">
    <source>
        <dbReference type="Proteomes" id="UP000028999"/>
    </source>
</evidence>
<feature type="region of interest" description="Disordered" evidence="6">
    <location>
        <begin position="89"/>
        <end position="118"/>
    </location>
</feature>